<comment type="caution">
    <text evidence="2">The sequence shown here is derived from an EMBL/GenBank/DDBJ whole genome shotgun (WGS) entry which is preliminary data.</text>
</comment>
<dbReference type="PANTHER" id="PTHR43451:SF1">
    <property type="entry name" value="ACETYLTRANSFERASE"/>
    <property type="match status" value="1"/>
</dbReference>
<dbReference type="RefSeq" id="WP_231465108.1">
    <property type="nucleotide sequence ID" value="NZ_JAJOHW010000167.1"/>
</dbReference>
<dbReference type="Proteomes" id="UP001595999">
    <property type="component" value="Unassembled WGS sequence"/>
</dbReference>
<reference evidence="3" key="1">
    <citation type="journal article" date="2019" name="Int. J. Syst. Evol. Microbiol.">
        <title>The Global Catalogue of Microorganisms (GCM) 10K type strain sequencing project: providing services to taxonomists for standard genome sequencing and annotation.</title>
        <authorList>
            <consortium name="The Broad Institute Genomics Platform"/>
            <consortium name="The Broad Institute Genome Sequencing Center for Infectious Disease"/>
            <person name="Wu L."/>
            <person name="Ma J."/>
        </authorList>
    </citation>
    <scope>NUCLEOTIDE SEQUENCE [LARGE SCALE GENOMIC DNA]</scope>
    <source>
        <strain evidence="3">CGMCC 4.7608</strain>
    </source>
</reference>
<dbReference type="InterPro" id="IPR052564">
    <property type="entry name" value="N-acetyltrans/Recomb-assoc"/>
</dbReference>
<organism evidence="2 3">
    <name type="scientific">Chromobacterium aquaticum</name>
    <dbReference type="NCBI Taxonomy" id="467180"/>
    <lineage>
        <taxon>Bacteria</taxon>
        <taxon>Pseudomonadati</taxon>
        <taxon>Pseudomonadota</taxon>
        <taxon>Betaproteobacteria</taxon>
        <taxon>Neisseriales</taxon>
        <taxon>Chromobacteriaceae</taxon>
        <taxon>Chromobacterium</taxon>
    </lineage>
</organism>
<evidence type="ECO:0000313" key="3">
    <source>
        <dbReference type="Proteomes" id="UP001595999"/>
    </source>
</evidence>
<dbReference type="InterPro" id="IPR000182">
    <property type="entry name" value="GNAT_dom"/>
</dbReference>
<dbReference type="Pfam" id="PF13673">
    <property type="entry name" value="Acetyltransf_10"/>
    <property type="match status" value="1"/>
</dbReference>
<sequence length="171" mass="18782">MLLQPLRAADLPDCHAVFLDSVWALAGALYSERQCEAWAPRGPWTAELAQGWEARLARSWGCRWLADDGRLAGFAWLCHDGEFDMLFVAPWAQRRGGASRMLAELEAQAAAAGVVALHAWASAASRPVFERAGYRVLRPNRVLRQGVTLDNDLLSKGGWQEPAAVGDREGK</sequence>
<keyword evidence="2" id="KW-0808">Transferase</keyword>
<keyword evidence="3" id="KW-1185">Reference proteome</keyword>
<accession>A0ABV8ZYJ4</accession>
<dbReference type="Gene3D" id="3.40.630.30">
    <property type="match status" value="1"/>
</dbReference>
<protein>
    <submittedName>
        <fullName evidence="2">GNAT family N-acetyltransferase</fullName>
        <ecNumber evidence="2">2.3.1.-</ecNumber>
    </submittedName>
</protein>
<name>A0ABV8ZYJ4_9NEIS</name>
<evidence type="ECO:0000313" key="2">
    <source>
        <dbReference type="EMBL" id="MFC4491525.1"/>
    </source>
</evidence>
<dbReference type="CDD" id="cd04301">
    <property type="entry name" value="NAT_SF"/>
    <property type="match status" value="1"/>
</dbReference>
<gene>
    <name evidence="2" type="ORF">ACFO0R_18090</name>
</gene>
<dbReference type="GO" id="GO:0016746">
    <property type="term" value="F:acyltransferase activity"/>
    <property type="evidence" value="ECO:0007669"/>
    <property type="project" value="UniProtKB-KW"/>
</dbReference>
<proteinExistence type="predicted"/>
<dbReference type="PROSITE" id="PS51186">
    <property type="entry name" value="GNAT"/>
    <property type="match status" value="1"/>
</dbReference>
<dbReference type="PANTHER" id="PTHR43451">
    <property type="entry name" value="ACETYLTRANSFERASE (GNAT) FAMILY PROTEIN"/>
    <property type="match status" value="1"/>
</dbReference>
<evidence type="ECO:0000259" key="1">
    <source>
        <dbReference type="PROSITE" id="PS51186"/>
    </source>
</evidence>
<dbReference type="EMBL" id="JBHSEK010000014">
    <property type="protein sequence ID" value="MFC4491525.1"/>
    <property type="molecule type" value="Genomic_DNA"/>
</dbReference>
<feature type="domain" description="N-acetyltransferase" evidence="1">
    <location>
        <begin position="1"/>
        <end position="154"/>
    </location>
</feature>
<dbReference type="EC" id="2.3.1.-" evidence="2"/>
<keyword evidence="2" id="KW-0012">Acyltransferase</keyword>
<dbReference type="SUPFAM" id="SSF55729">
    <property type="entry name" value="Acyl-CoA N-acyltransferases (Nat)"/>
    <property type="match status" value="1"/>
</dbReference>
<dbReference type="InterPro" id="IPR016181">
    <property type="entry name" value="Acyl_CoA_acyltransferase"/>
</dbReference>